<evidence type="ECO:0000256" key="6">
    <source>
        <dbReference type="SAM" id="Phobius"/>
    </source>
</evidence>
<accession>A0ABP8RSR0</accession>
<dbReference type="InterPro" id="IPR011701">
    <property type="entry name" value="MFS"/>
</dbReference>
<feature type="transmembrane region" description="Helical" evidence="6">
    <location>
        <begin position="224"/>
        <end position="243"/>
    </location>
</feature>
<dbReference type="EMBL" id="BAABGT010000032">
    <property type="protein sequence ID" value="GAA4546658.1"/>
    <property type="molecule type" value="Genomic_DNA"/>
</dbReference>
<keyword evidence="3 6" id="KW-0812">Transmembrane</keyword>
<keyword evidence="4 6" id="KW-1133">Transmembrane helix</keyword>
<dbReference type="PROSITE" id="PS50850">
    <property type="entry name" value="MFS"/>
    <property type="match status" value="1"/>
</dbReference>
<evidence type="ECO:0000259" key="7">
    <source>
        <dbReference type="PROSITE" id="PS50850"/>
    </source>
</evidence>
<dbReference type="InterPro" id="IPR036259">
    <property type="entry name" value="MFS_trans_sf"/>
</dbReference>
<feature type="transmembrane region" description="Helical" evidence="6">
    <location>
        <begin position="188"/>
        <end position="212"/>
    </location>
</feature>
<feature type="transmembrane region" description="Helical" evidence="6">
    <location>
        <begin position="86"/>
        <end position="112"/>
    </location>
</feature>
<gene>
    <name evidence="8" type="ORF">GCM10023175_29320</name>
</gene>
<feature type="transmembrane region" description="Helical" evidence="6">
    <location>
        <begin position="298"/>
        <end position="316"/>
    </location>
</feature>
<dbReference type="RefSeq" id="WP_345417513.1">
    <property type="nucleotide sequence ID" value="NZ_BAABGT010000032.1"/>
</dbReference>
<reference evidence="9" key="1">
    <citation type="journal article" date="2019" name="Int. J. Syst. Evol. Microbiol.">
        <title>The Global Catalogue of Microorganisms (GCM) 10K type strain sequencing project: providing services to taxonomists for standard genome sequencing and annotation.</title>
        <authorList>
            <consortium name="The Broad Institute Genomics Platform"/>
            <consortium name="The Broad Institute Genome Sequencing Center for Infectious Disease"/>
            <person name="Wu L."/>
            <person name="Ma J."/>
        </authorList>
    </citation>
    <scope>NUCLEOTIDE SEQUENCE [LARGE SCALE GENOMIC DNA]</scope>
    <source>
        <strain evidence="9">JCM 17906</strain>
    </source>
</reference>
<protein>
    <recommendedName>
        <fullName evidence="7">Major facilitator superfamily (MFS) profile domain-containing protein</fullName>
    </recommendedName>
</protein>
<dbReference type="Proteomes" id="UP001501598">
    <property type="component" value="Unassembled WGS sequence"/>
</dbReference>
<evidence type="ECO:0000256" key="4">
    <source>
        <dbReference type="ARBA" id="ARBA00022989"/>
    </source>
</evidence>
<feature type="transmembrane region" description="Helical" evidence="6">
    <location>
        <begin position="255"/>
        <end position="278"/>
    </location>
</feature>
<dbReference type="Gene3D" id="1.20.1250.20">
    <property type="entry name" value="MFS general substrate transporter like domains"/>
    <property type="match status" value="2"/>
</dbReference>
<keyword evidence="9" id="KW-1185">Reference proteome</keyword>
<evidence type="ECO:0000256" key="1">
    <source>
        <dbReference type="ARBA" id="ARBA00004651"/>
    </source>
</evidence>
<dbReference type="PANTHER" id="PTHR42718">
    <property type="entry name" value="MAJOR FACILITATOR SUPERFAMILY MULTIDRUG TRANSPORTER MFSC"/>
    <property type="match status" value="1"/>
</dbReference>
<keyword evidence="5 6" id="KW-0472">Membrane</keyword>
<evidence type="ECO:0000313" key="8">
    <source>
        <dbReference type="EMBL" id="GAA4546658.1"/>
    </source>
</evidence>
<dbReference type="Pfam" id="PF07690">
    <property type="entry name" value="MFS_1"/>
    <property type="match status" value="2"/>
</dbReference>
<proteinExistence type="predicted"/>
<comment type="caution">
    <text evidence="8">The sequence shown here is derived from an EMBL/GenBank/DDBJ whole genome shotgun (WGS) entry which is preliminary data.</text>
</comment>
<dbReference type="PANTHER" id="PTHR42718:SF9">
    <property type="entry name" value="MAJOR FACILITATOR SUPERFAMILY MULTIDRUG TRANSPORTER MFSC"/>
    <property type="match status" value="1"/>
</dbReference>
<feature type="transmembrane region" description="Helical" evidence="6">
    <location>
        <begin position="160"/>
        <end position="182"/>
    </location>
</feature>
<evidence type="ECO:0000313" key="9">
    <source>
        <dbReference type="Proteomes" id="UP001501598"/>
    </source>
</evidence>
<feature type="transmembrane region" description="Helical" evidence="6">
    <location>
        <begin position="54"/>
        <end position="74"/>
    </location>
</feature>
<sequence length="357" mass="35719">MSSGPTVALPAPRPARVASVVGFLVVMELASGITQGWISLLLPSFVERYGLTSADANWITASALLSTVVCVPLLSKLGDVYGHQRLLVVAASLVAPGSVIVALAPSFTLLLVGRVLQGAITAFLPLEFAIVRERAGENAGAAHPLVPLDMIRDGAQGLPLLAAFVFGAHLFGSSAPNAVFLGTDPGTVGFGLGLSGTALGGALVVLGAAMFLGTTLAARTTARIGAAGTLITGAVLSAASYLATAVFHHDLVAFLVWQAGLGLGGGLVAATLPTIVVARAPADSVGIASGLYNTARTAAGSVAGAVFAAVMSALVLQMGPKTVAAESAYVAVWVICACLALIVAVLAVFVTRSRESA</sequence>
<dbReference type="SUPFAM" id="SSF103473">
    <property type="entry name" value="MFS general substrate transporter"/>
    <property type="match status" value="1"/>
</dbReference>
<feature type="transmembrane region" description="Helical" evidence="6">
    <location>
        <begin position="20"/>
        <end position="42"/>
    </location>
</feature>
<keyword evidence="2" id="KW-0813">Transport</keyword>
<evidence type="ECO:0000256" key="3">
    <source>
        <dbReference type="ARBA" id="ARBA00022692"/>
    </source>
</evidence>
<evidence type="ECO:0000256" key="2">
    <source>
        <dbReference type="ARBA" id="ARBA00022448"/>
    </source>
</evidence>
<organism evidence="8 9">
    <name type="scientific">Pseudonocardia xishanensis</name>
    <dbReference type="NCBI Taxonomy" id="630995"/>
    <lineage>
        <taxon>Bacteria</taxon>
        <taxon>Bacillati</taxon>
        <taxon>Actinomycetota</taxon>
        <taxon>Actinomycetes</taxon>
        <taxon>Pseudonocardiales</taxon>
        <taxon>Pseudonocardiaceae</taxon>
        <taxon>Pseudonocardia</taxon>
    </lineage>
</organism>
<dbReference type="InterPro" id="IPR020846">
    <property type="entry name" value="MFS_dom"/>
</dbReference>
<evidence type="ECO:0000256" key="5">
    <source>
        <dbReference type="ARBA" id="ARBA00023136"/>
    </source>
</evidence>
<feature type="transmembrane region" description="Helical" evidence="6">
    <location>
        <begin position="328"/>
        <end position="350"/>
    </location>
</feature>
<name>A0ABP8RSR0_9PSEU</name>
<feature type="domain" description="Major facilitator superfamily (MFS) profile" evidence="7">
    <location>
        <begin position="20"/>
        <end position="357"/>
    </location>
</feature>
<comment type="subcellular location">
    <subcellularLocation>
        <location evidence="1">Cell membrane</location>
        <topology evidence="1">Multi-pass membrane protein</topology>
    </subcellularLocation>
</comment>